<evidence type="ECO:0000259" key="3">
    <source>
        <dbReference type="SMART" id="SM00899"/>
    </source>
</evidence>
<dbReference type="Gene3D" id="2.30.30.90">
    <property type="match status" value="1"/>
</dbReference>
<evidence type="ECO:0000256" key="2">
    <source>
        <dbReference type="SAM" id="MobiDB-lite"/>
    </source>
</evidence>
<accession>A0A1F2P960</accession>
<keyword evidence="5" id="KW-1185">Reference proteome</keyword>
<dbReference type="InterPro" id="IPR008988">
    <property type="entry name" value="Transcriptional_repressor_C"/>
</dbReference>
<evidence type="ECO:0000313" key="4">
    <source>
        <dbReference type="EMBL" id="OFV67877.1"/>
    </source>
</evidence>
<evidence type="ECO:0000313" key="5">
    <source>
        <dbReference type="Proteomes" id="UP000186940"/>
    </source>
</evidence>
<gene>
    <name evidence="4" type="ORF">SCAL_001252</name>
</gene>
<evidence type="ECO:0000256" key="1">
    <source>
        <dbReference type="ARBA" id="ARBA00023004"/>
    </source>
</evidence>
<name>A0A1F2P960_9EURY</name>
<dbReference type="InterPro" id="IPR052713">
    <property type="entry name" value="FeoA"/>
</dbReference>
<dbReference type="AlphaFoldDB" id="A0A1F2P960"/>
<dbReference type="EMBL" id="LYOS01000003">
    <property type="protein sequence ID" value="OFV67877.1"/>
    <property type="molecule type" value="Genomic_DNA"/>
</dbReference>
<comment type="caution">
    <text evidence="4">The sequence shown here is derived from an EMBL/GenBank/DDBJ whole genome shotgun (WGS) entry which is preliminary data.</text>
</comment>
<organism evidence="4 5">
    <name type="scientific">Candidatus Syntropharchaeum caldarium</name>
    <dbReference type="NCBI Taxonomy" id="1838285"/>
    <lineage>
        <taxon>Archaea</taxon>
        <taxon>Methanobacteriati</taxon>
        <taxon>Methanobacteriota</taxon>
        <taxon>Stenosarchaea group</taxon>
        <taxon>Methanomicrobia</taxon>
        <taxon>Methanosarcinales</taxon>
        <taxon>ANME-2 cluster</taxon>
        <taxon>Candidatus Syntropharchaeum</taxon>
    </lineage>
</organism>
<protein>
    <submittedName>
        <fullName evidence="4">Ferrous iron transporter, FeoA subunit domain protein</fullName>
    </submittedName>
</protein>
<feature type="domain" description="Ferrous iron transporter FeoA-like" evidence="3">
    <location>
        <begin position="4"/>
        <end position="76"/>
    </location>
</feature>
<dbReference type="SMART" id="SM00899">
    <property type="entry name" value="FeoA"/>
    <property type="match status" value="1"/>
</dbReference>
<reference evidence="4" key="1">
    <citation type="submission" date="2016-05" db="EMBL/GenBank/DDBJ databases">
        <title>Microbial consortia oxidize butane by reversing methanogenesis.</title>
        <authorList>
            <person name="Laso-Perez R."/>
            <person name="Richter M."/>
            <person name="Wegener G."/>
            <person name="Musat F."/>
        </authorList>
    </citation>
    <scope>NUCLEOTIDE SEQUENCE [LARGE SCALE GENOMIC DNA]</scope>
    <source>
        <strain evidence="4">BOX2</strain>
    </source>
</reference>
<dbReference type="SUPFAM" id="SSF50037">
    <property type="entry name" value="C-terminal domain of transcriptional repressors"/>
    <property type="match status" value="1"/>
</dbReference>
<feature type="region of interest" description="Disordered" evidence="2">
    <location>
        <begin position="1"/>
        <end position="21"/>
    </location>
</feature>
<dbReference type="Proteomes" id="UP000186940">
    <property type="component" value="Unassembled WGS sequence"/>
</dbReference>
<proteinExistence type="predicted"/>
<keyword evidence="1" id="KW-0408">Iron</keyword>
<dbReference type="PANTHER" id="PTHR42954">
    <property type="entry name" value="FE(2+) TRANSPORT PROTEIN A"/>
    <property type="match status" value="1"/>
</dbReference>
<dbReference type="InterPro" id="IPR038157">
    <property type="entry name" value="FeoA_core_dom"/>
</dbReference>
<sequence>MKKKTLSDMQPGEKGRVLSVSGDNTVQRRIRDMGIVRGTEIEVVRRAPLGDPVEFRLKGYNLSLRKEEAACVSVEV</sequence>
<dbReference type="Pfam" id="PF04023">
    <property type="entry name" value="FeoA"/>
    <property type="match status" value="1"/>
</dbReference>
<dbReference type="GO" id="GO:0046914">
    <property type="term" value="F:transition metal ion binding"/>
    <property type="evidence" value="ECO:0007669"/>
    <property type="project" value="InterPro"/>
</dbReference>
<dbReference type="PANTHER" id="PTHR42954:SF2">
    <property type="entry name" value="FE(2+) TRANSPORT PROTEIN A"/>
    <property type="match status" value="1"/>
</dbReference>
<dbReference type="STRING" id="1838285.SCAL_001252"/>
<dbReference type="InterPro" id="IPR007167">
    <property type="entry name" value="Fe-transptr_FeoA-like"/>
</dbReference>